<feature type="region of interest" description="Disordered" evidence="1">
    <location>
        <begin position="2430"/>
        <end position="2457"/>
    </location>
</feature>
<accession>A0ABQ9Y8Q0</accession>
<feature type="compositionally biased region" description="Low complexity" evidence="1">
    <location>
        <begin position="1837"/>
        <end position="1850"/>
    </location>
</feature>
<feature type="region of interest" description="Disordered" evidence="1">
    <location>
        <begin position="2028"/>
        <end position="2066"/>
    </location>
</feature>
<feature type="compositionally biased region" description="Polar residues" evidence="1">
    <location>
        <begin position="627"/>
        <end position="637"/>
    </location>
</feature>
<feature type="compositionally biased region" description="Low complexity" evidence="1">
    <location>
        <begin position="3692"/>
        <end position="3713"/>
    </location>
</feature>
<feature type="region of interest" description="Disordered" evidence="1">
    <location>
        <begin position="1541"/>
        <end position="1615"/>
    </location>
</feature>
<feature type="region of interest" description="Disordered" evidence="1">
    <location>
        <begin position="3307"/>
        <end position="3330"/>
    </location>
</feature>
<feature type="compositionally biased region" description="Polar residues" evidence="1">
    <location>
        <begin position="1572"/>
        <end position="1588"/>
    </location>
</feature>
<feature type="region of interest" description="Disordered" evidence="1">
    <location>
        <begin position="421"/>
        <end position="503"/>
    </location>
</feature>
<feature type="compositionally biased region" description="Low complexity" evidence="1">
    <location>
        <begin position="4126"/>
        <end position="4144"/>
    </location>
</feature>
<feature type="region of interest" description="Disordered" evidence="1">
    <location>
        <begin position="2683"/>
        <end position="2702"/>
    </location>
</feature>
<comment type="caution">
    <text evidence="2">The sequence shown here is derived from an EMBL/GenBank/DDBJ whole genome shotgun (WGS) entry which is preliminary data.</text>
</comment>
<feature type="region of interest" description="Disordered" evidence="1">
    <location>
        <begin position="1283"/>
        <end position="1305"/>
    </location>
</feature>
<evidence type="ECO:0000313" key="2">
    <source>
        <dbReference type="EMBL" id="KAK2960112.1"/>
    </source>
</evidence>
<reference evidence="2 3" key="1">
    <citation type="journal article" date="2022" name="bioRxiv">
        <title>Genomics of Preaxostyla Flagellates Illuminates Evolutionary Transitions and the Path Towards Mitochondrial Loss.</title>
        <authorList>
            <person name="Novak L.V.F."/>
            <person name="Treitli S.C."/>
            <person name="Pyrih J."/>
            <person name="Halakuc P."/>
            <person name="Pipaliya S.V."/>
            <person name="Vacek V."/>
            <person name="Brzon O."/>
            <person name="Soukal P."/>
            <person name="Eme L."/>
            <person name="Dacks J.B."/>
            <person name="Karnkowska A."/>
            <person name="Elias M."/>
            <person name="Hampl V."/>
        </authorList>
    </citation>
    <scope>NUCLEOTIDE SEQUENCE [LARGE SCALE GENOMIC DNA]</scope>
    <source>
        <strain evidence="2">NAU3</strain>
        <tissue evidence="2">Gut</tissue>
    </source>
</reference>
<evidence type="ECO:0000256" key="1">
    <source>
        <dbReference type="SAM" id="MobiDB-lite"/>
    </source>
</evidence>
<feature type="compositionally biased region" description="Polar residues" evidence="1">
    <location>
        <begin position="3344"/>
        <end position="3354"/>
    </location>
</feature>
<feature type="compositionally biased region" description="Polar residues" evidence="1">
    <location>
        <begin position="1283"/>
        <end position="1293"/>
    </location>
</feature>
<feature type="region of interest" description="Disordered" evidence="1">
    <location>
        <begin position="3676"/>
        <end position="3722"/>
    </location>
</feature>
<feature type="compositionally biased region" description="Pro residues" evidence="1">
    <location>
        <begin position="3457"/>
        <end position="3473"/>
    </location>
</feature>
<feature type="region of interest" description="Disordered" evidence="1">
    <location>
        <begin position="1785"/>
        <end position="1812"/>
    </location>
</feature>
<feature type="compositionally biased region" description="Polar residues" evidence="1">
    <location>
        <begin position="2885"/>
        <end position="2909"/>
    </location>
</feature>
<feature type="region of interest" description="Disordered" evidence="1">
    <location>
        <begin position="86"/>
        <end position="111"/>
    </location>
</feature>
<feature type="compositionally biased region" description="Basic and acidic residues" evidence="1">
    <location>
        <begin position="3676"/>
        <end position="3691"/>
    </location>
</feature>
<feature type="compositionally biased region" description="Polar residues" evidence="1">
    <location>
        <begin position="3953"/>
        <end position="3969"/>
    </location>
</feature>
<feature type="region of interest" description="Disordered" evidence="1">
    <location>
        <begin position="208"/>
        <end position="235"/>
    </location>
</feature>
<sequence>MAEPFILLGEGSNVAISNIVTRLSSPHNLSMTIIDFHPQKPKNTDVVQSSESTIRHTDETLDDFDTDLEACLSAIKSFINSQSSTTIQQPKTKSTVATSKKPAKEPKLASSASKAIISSQFQQSPTDLATLQESEINTRRQTIIVLHFPASTKALATFRQSLMDISLNLSGIINFYHVPHVPPNFQSLASNSYTTELFPALPLVPTGGESTAKPKATGIAPSKDGGKGASTKAPAQPFSLSQQAQELLKKPVQDTSALGWSVLDSFTDYGDGKATLFDQLYAFIESRTEGPSGLDELTFVFQLFLLEIVDGVELDNEVQPAQHPMEINQSMVGLEKVGDKLSADSDTTKDGLTSILRFCPVLPALPRPSLTSKDRPTILYRAKNGDELVNEIVEGINKELDRRKEEDDIKKDILQELRKEIGQKAANPQPLQSDETEPSGATANESSDKTSIKPDRWGNASRPPFNGNSTWFGNSRQYMKGSEAGKEDQKRNTSIDTGKETDIERTEAEILHSLLTSLQNANHNTVRPTNSRHASRIKAKIQNTSKHSSPTRPKQPANAQPKTQQTFDLASHSSFGVGESRSPSMASLPGIGGKQKESWKTTVLRLANQKNRNSENTPIKSNDHTAESSPRSVQSQKSRGKHRATMSLGGTRYGHVQRQTVAQKKDQTRDEQLDAAASFLVEFPPKLLNSDETVLIPSFIRKTRMSLREAVSFGGSGKGLGKRKEERKEVVEVYMSMLNKMDGQATDLFQPATVLEAASFISAFAPSADSALTPLTLPLPLSPTADRPSINTSQSTINSIIASRRQFYSPTPNSIFSSPNDFGFGTVRHQVFGTTAENPLGVVGANELSVKMANCGIGNMEVFVFPSIAGMTQQIQQLQNFFSSSVQSSKLKKEEERGKRSATAIQALQTLPSQSFTSQNTPNQAPTLTPNLEPPSKSLSPLPQSRQTQKRKSISPARGPTLMTQETLIVHAPSFVFDNLISAFSFVTSPLAFHTFTGLVQQQKRQYSDAKMGRCAWMTNQFTTTSVVQQINMSNGVSFPLQAAVNANQLSSSIFLPILVIPNAESQNSSSLLSSNPPSPFIVHLSQSPSLTNFKALILNTAEAVRMATKDMKKVAAMSAVAFPNIPRPPDMLTLNDISGDFAEIRGFLKFATEEVLSGILKDNSLSFLPKNQNDGPIETALPSPHSETNEGMPGDEYSLGRRDNNMPEVASGPVEVGEKREAKEGVENSALFRVLLCAAFSEMLCSNTAQLDNMHVSPSRSTMSGRQFVPVKFFSSLMGLSPQSQSPVSPTWHTPEPGSATPMSFSNSSLNLSLPSPIEQVNKRVLGSFLFISHNSNSVGENSPVAGGDRRPPGMLQRRKTVSSLRSASDSLASTEALASNLNNINFVGFPHGVGWDGELMEAQVEAASPSKLRRKSMFSLMTNNDNTKTTLFSSLSQQSPTSPQTNDSFPQLRAVYAPPVVDPSEYRVTEHHSPEVLGRILSHLMLFDLPVRTMYFPADDSLLVAIGSVGEKEGQSGIDRVYWARSALDHERVQKMKRRWEANSQAIRRNSMESRISSVPSTPVMTPSTKQRNSQAAHNRTKSTLSMAPLLDGTPTPDRSFSPTGNGTDTPQQKPALIARATIHPKFTLPTFRRPTPIVEQFSSFASPRAQVTLKSTLQRVGKNVEASVIAIHRRGHVFSLRKRGVLAVLSQLPPIELSAETQEILLDEMKEKFGEEKTDTSDLESILRSAIFNRTPLTPSLTAFVECLSEIADTVPMSFVNSSYSAAVNQLLETEKLISERPVEEVKEDVKGKDKGKAKDKQPEKLGVSEKKEKLAKFCENLPTLPPLAARTDSPTSSPSIPSSPSTKMKSRQPSSALLQASTSQHASTTDLHASTPQSSIIPFPLLPNPLTDPTLIKSSFQFSPLIHSLVRMLSSPALSKQPLSTFAKAFTKTFESLTSLQLSSFDYSTINISNKSLIDLSLLPTENEDFMRSAFVANQFSQSSLNKLTPSADVAYHLRRIMKNPLQALFSTVLRRNLINNDTVNALQGGGKEKEEEKKGGKLERNGSMSDPSSFSRLPSTSQPVQIKFTTPPHFTSSFNDRTTASMRIHGVVSNKKTPTCSGGLEVSYSTNDGVTVAVCCTTGRVKLNHHAVPCQEGEKSTLDDRKVILSSELRKKREDTVRIVVDAARRFAAKKAETDLERFRKNETVCGMKRKEEIPETIPKGKPAVKEPTKKGAAEKDPQPANEPSPSTWSSEEKECFRRCFTLHFSQIIRKTESALLSLPPEVTEQLSVDSVEGEEGQTNQISRTVHGAAPAPVRTASSSFVLSRNPSINIPSELRPFISSPLPTLFPHTPFFETERIIVGMGSCIVKSSSGTVGIMMPNGDVSVCNGDEWMTLNESGESTARPLFSVPIVPEDAVSEEDRMVKECFDGIVFPAEIVVDSSEEMVGEDEEAPQPLHSDDSNEPSSTQRTKLTKTIQTLPSRFPCPASSLIAPSSESCSLTPNTILSLPKAQTVTVSNSEAKGTILTRADGVMVIQHNTGERIVHHSDGTRISHTFAFADDEALLTEYEAKSGWVVPMKAIVCVEHQNSPRVVVHLVNKSIGQLFRSEAAVKATSNWVREKVVVHMADGAVLEWIEATQKVVLSKPDNTHLHFTNTGNVSVFVEHPSRPIPSAMGPTFRLPLLHFNSNDGAVTVRPSKRAQPISAPASQPSSVANVVQTATELPTIVPPSFPSKTDPHSEPSPSSIPPPPSITTTSPPSLVPTPPPTMSKKPLTARRIFFMSVDGTSQWLISRNMRTAAPVGRVAGAFNPVQFGQTKMGGEGKTQKNEKEALVESILSTSGMEDRDSLEFMEKRLKEMKQMKEHREEKELEALRKLKRVAQIQKNKEQSGIAGITIEPSQLPGQQTTPNNDASTLSPQPYQVSARDDDSPLPLSLADQRWVARLSALHDHQVQLASDLYQATVRPNDPPSIPSSIRAFVLPRLFVVRQDGSGFEMMRTKAVTKLYPLNRRNTTNQHTLYSSADVVTHPFLSLPSTADTNTPVLPSISSSPDIENVKPDKPDSVHLLRLISENGPLVAFCPLYSQATDVCYDVVAKVSTVDIQRMDEPRREGREDVSPSHLLPSSAYQISTPQSDVSQFPRDVELGEQSKIDNGVLACSFPLHSTLHPITASQTRPSPASISSLSHSDVESLVSLTSRPLPALFGHGEDGLPLALQQFSSPTIPPSLGLTVAKHDFVEMVNQSQTVEPNTRGGSEASRHAPFNKNEPLATLTPFASRVSFFGTSDIIPVGSVVSPARVASVLTHTPDVARQMIVNMYASSSRKEHIGGQGKDGKGEEESERRLDEKDAMLRAFMSSQGRQHSNAFSITPTPTQPPPLTICVPLSAEQVQSATRDTRSNSEFADFTTPQQSRSPTPTNAKRDLSILSTARPAPSSEPPSSLISSSSSILHLSVVPCTNAHLDWTLPATYPSKPPQSNPLSPIKPPQIPKSTTSSPKPEKTVPDITPTKIPSTAVSDSRPVWSPYLPELLKYEPSSVRDKFLPAYLKDMHLPQSILAKIVNGEIPIPHPDLVVMEDKTETGSVQFGPKPTQTVAYYSELVEHPPPPPMLLLTLFEFGMLSSYVYSIRNEKALSRLGTLLSAYIDKMWSGFSSALDEVSETILHVRMREGLKQQVLNVLGGMFGQERMYEEELPEKKDNQTSKKGGEKTATATAKGKTASTASIPTAAAQNEQKPLPRRATYFAGPQTLSLDAAQSQLPSLQVNAVRNDPLYGPALNVIFEMNSTLNLLVSGISAQEWTIKELLSSQWRRGGFIPFEEPFCGSEGFGKMERRSFGMCGDSDVKPLFPVTSSASTLPLSLPDLYSAVTSHLASLPSENQKSKKNVGTAKKENLLPLVAAQRKEREMVLKELFVNDASHIVSIYNSVSMESALSEAGKATKNDADGYGMFEDRIQKVVKQMKTQADHSKIRVSQSPGRTQDNPTQLMKSGESRRSQKSLLQRQQTNVMKKPAGIQAAEVNEILTTLSVMEGGGEKKGSAGSVGSPTHSEEETERDYLRPGQGHLGYWGSREEEGLRYSEQKEERTDSRSVVKRARLEMTSSQFVPTDITAELEEAARRGKKEERVGEKRRAKTLSPPLNTLRHSVQSVSSTTATASTQNTANRRGSPLLRFSVDSKENWLAMSQLKATRSKSPVLVGEKTKESRRMERSVGMSVDSVATRKSGKSWMDRSSGLETTDASLALPHLPQSSNQTPLSGKTHSSRVAVELAMKTLQNDSTSQSHPKSAFVGVTGKTRTRPVIHTSTQSQRGVNGEEIAKAQPIPNPDFVLQEGMGTRVVKTSSIGGILQHATKLSGFEVWPAELDFGEMSGTTGAGLENGKCLERNDGNLYRTHFVIQNNGLDSERWMVSTFDGKRGCFRVTTAPSLVAPGMAVKVNVECNTAIVKRGVCEKEGVRTVRERVGDSEGESGDEAERSRKPVDSQKQSDPLPFSYSTSGELNKDNYRIDVWQILEVRTPKVNFKVKVKGTVYPNRLWDGVTDGAGVRMVGHIFE</sequence>
<feature type="region of interest" description="Disordered" evidence="1">
    <location>
        <begin position="3092"/>
        <end position="3112"/>
    </location>
</feature>
<feature type="region of interest" description="Disordered" evidence="1">
    <location>
        <begin position="3946"/>
        <end position="3993"/>
    </location>
</feature>
<dbReference type="EMBL" id="JARBJD010000025">
    <property type="protein sequence ID" value="KAK2960112.1"/>
    <property type="molecule type" value="Genomic_DNA"/>
</dbReference>
<feature type="region of interest" description="Disordered" evidence="1">
    <location>
        <begin position="3231"/>
        <end position="3253"/>
    </location>
</feature>
<feature type="region of interest" description="Disordered" evidence="1">
    <location>
        <begin position="3457"/>
        <end position="3499"/>
    </location>
</feature>
<feature type="region of interest" description="Disordered" evidence="1">
    <location>
        <begin position="519"/>
        <end position="648"/>
    </location>
</feature>
<feature type="compositionally biased region" description="Low complexity" evidence="1">
    <location>
        <begin position="2688"/>
        <end position="2702"/>
    </location>
</feature>
<feature type="compositionally biased region" description="Polar residues" evidence="1">
    <location>
        <begin position="541"/>
        <end position="574"/>
    </location>
</feature>
<feature type="compositionally biased region" description="Basic and acidic residues" evidence="1">
    <location>
        <begin position="3092"/>
        <end position="3104"/>
    </location>
</feature>
<feature type="compositionally biased region" description="Polar residues" evidence="1">
    <location>
        <begin position="466"/>
        <end position="477"/>
    </location>
</feature>
<feature type="compositionally biased region" description="Polar residues" evidence="1">
    <location>
        <begin position="608"/>
        <end position="620"/>
    </location>
</feature>
<dbReference type="Proteomes" id="UP001281761">
    <property type="component" value="Unassembled WGS sequence"/>
</dbReference>
<feature type="compositionally biased region" description="Basic and acidic residues" evidence="1">
    <location>
        <begin position="2035"/>
        <end position="2049"/>
    </location>
</feature>
<feature type="compositionally biased region" description="Basic and acidic residues" evidence="1">
    <location>
        <begin position="4051"/>
        <end position="4071"/>
    </location>
</feature>
<feature type="compositionally biased region" description="Basic and acidic residues" evidence="1">
    <location>
        <begin position="4096"/>
        <end position="4110"/>
    </location>
</feature>
<organism evidence="2 3">
    <name type="scientific">Blattamonas nauphoetae</name>
    <dbReference type="NCBI Taxonomy" id="2049346"/>
    <lineage>
        <taxon>Eukaryota</taxon>
        <taxon>Metamonada</taxon>
        <taxon>Preaxostyla</taxon>
        <taxon>Oxymonadida</taxon>
        <taxon>Blattamonas</taxon>
    </lineage>
</organism>
<feature type="compositionally biased region" description="Low complexity" evidence="1">
    <location>
        <begin position="3392"/>
        <end position="3403"/>
    </location>
</feature>
<feature type="compositionally biased region" description="Basic and acidic residues" evidence="1">
    <location>
        <begin position="446"/>
        <end position="456"/>
    </location>
</feature>
<feature type="compositionally biased region" description="Basic and acidic residues" evidence="1">
    <location>
        <begin position="4451"/>
        <end position="4460"/>
    </location>
</feature>
<dbReference type="PANTHER" id="PTHR24216:SF65">
    <property type="entry name" value="PAXILLIN-LIKE PROTEIN 1"/>
    <property type="match status" value="1"/>
</dbReference>
<feature type="compositionally biased region" description="Polar residues" evidence="1">
    <location>
        <begin position="86"/>
        <end position="98"/>
    </location>
</feature>
<evidence type="ECO:0000313" key="3">
    <source>
        <dbReference type="Proteomes" id="UP001281761"/>
    </source>
</evidence>
<keyword evidence="3" id="KW-1185">Reference proteome</keyword>
<feature type="region of interest" description="Disordered" evidence="1">
    <location>
        <begin position="1172"/>
        <end position="1222"/>
    </location>
</feature>
<feature type="region of interest" description="Disordered" evidence="1">
    <location>
        <begin position="2199"/>
        <end position="2239"/>
    </location>
</feature>
<feature type="region of interest" description="Disordered" evidence="1">
    <location>
        <begin position="3344"/>
        <end position="3405"/>
    </location>
</feature>
<feature type="compositionally biased region" description="Polar residues" evidence="1">
    <location>
        <begin position="2051"/>
        <end position="2066"/>
    </location>
</feature>
<feature type="compositionally biased region" description="Basic and acidic residues" evidence="1">
    <location>
        <begin position="2213"/>
        <end position="2227"/>
    </location>
</feature>
<feature type="compositionally biased region" description="Low complexity" evidence="1">
    <location>
        <begin position="1559"/>
        <end position="1571"/>
    </location>
</feature>
<feature type="compositionally biased region" description="Polar residues" evidence="1">
    <location>
        <begin position="519"/>
        <end position="532"/>
    </location>
</feature>
<feature type="region of interest" description="Disordered" evidence="1">
    <location>
        <begin position="4438"/>
        <end position="4475"/>
    </location>
</feature>
<protein>
    <submittedName>
        <fullName evidence="2">Uncharacterized protein</fullName>
    </submittedName>
</protein>
<feature type="compositionally biased region" description="Basic and acidic residues" evidence="1">
    <location>
        <begin position="483"/>
        <end position="503"/>
    </location>
</feature>
<feature type="region of interest" description="Disordered" evidence="1">
    <location>
        <begin position="2878"/>
        <end position="2918"/>
    </location>
</feature>
<feature type="compositionally biased region" description="Low complexity" evidence="1">
    <location>
        <begin position="930"/>
        <end position="943"/>
    </location>
</feature>
<feature type="compositionally biased region" description="Polar residues" evidence="1">
    <location>
        <begin position="1855"/>
        <end position="1879"/>
    </location>
</feature>
<feature type="compositionally biased region" description="Polar residues" evidence="1">
    <location>
        <begin position="429"/>
        <end position="445"/>
    </location>
</feature>
<feature type="region of interest" description="Disordered" evidence="1">
    <location>
        <begin position="4096"/>
        <end position="4148"/>
    </location>
</feature>
<feature type="compositionally biased region" description="Polar residues" evidence="1">
    <location>
        <begin position="1599"/>
        <end position="1615"/>
    </location>
</feature>
<name>A0ABQ9Y8Q0_9EUKA</name>
<dbReference type="PANTHER" id="PTHR24216">
    <property type="entry name" value="PAXILLIN-RELATED"/>
    <property type="match status" value="1"/>
</dbReference>
<feature type="region of interest" description="Disordered" evidence="1">
    <location>
        <begin position="911"/>
        <end position="960"/>
    </location>
</feature>
<feature type="region of interest" description="Disordered" evidence="1">
    <location>
        <begin position="1828"/>
        <end position="1879"/>
    </location>
</feature>
<proteinExistence type="predicted"/>
<feature type="region of interest" description="Disordered" evidence="1">
    <location>
        <begin position="2713"/>
        <end position="2760"/>
    </location>
</feature>
<feature type="region of interest" description="Disordered" evidence="1">
    <location>
        <begin position="4012"/>
        <end position="4072"/>
    </location>
</feature>
<feature type="compositionally biased region" description="Polar residues" evidence="1">
    <location>
        <begin position="1544"/>
        <end position="1558"/>
    </location>
</feature>
<feature type="compositionally biased region" description="Basic and acidic residues" evidence="1">
    <location>
        <begin position="4180"/>
        <end position="4190"/>
    </location>
</feature>
<feature type="compositionally biased region" description="Acidic residues" evidence="1">
    <location>
        <begin position="2430"/>
        <end position="2440"/>
    </location>
</feature>
<gene>
    <name evidence="2" type="ORF">BLNAU_4995</name>
</gene>
<feature type="region of interest" description="Disordered" evidence="1">
    <location>
        <begin position="4173"/>
        <end position="4198"/>
    </location>
</feature>
<feature type="compositionally biased region" description="Basic and acidic residues" evidence="1">
    <location>
        <begin position="3308"/>
        <end position="3330"/>
    </location>
</feature>
<feature type="compositionally biased region" description="Polar residues" evidence="1">
    <location>
        <begin position="4461"/>
        <end position="4475"/>
    </location>
</feature>
<feature type="compositionally biased region" description="Polar residues" evidence="1">
    <location>
        <begin position="911"/>
        <end position="929"/>
    </location>
</feature>